<dbReference type="InterPro" id="IPR050155">
    <property type="entry name" value="HAD-like_hydrolase_sf"/>
</dbReference>
<dbReference type="RefSeq" id="WP_343878596.1">
    <property type="nucleotide sequence ID" value="NZ_BAAAIJ010000020.1"/>
</dbReference>
<accession>A0ABW4Q7J1</accession>
<dbReference type="InterPro" id="IPR023198">
    <property type="entry name" value="PGP-like_dom2"/>
</dbReference>
<dbReference type="Proteomes" id="UP001597307">
    <property type="component" value="Unassembled WGS sequence"/>
</dbReference>
<dbReference type="SUPFAM" id="SSF56784">
    <property type="entry name" value="HAD-like"/>
    <property type="match status" value="1"/>
</dbReference>
<organism evidence="1 2">
    <name type="scientific">Arthrobacter flavus</name>
    <dbReference type="NCBI Taxonomy" id="95172"/>
    <lineage>
        <taxon>Bacteria</taxon>
        <taxon>Bacillati</taxon>
        <taxon>Actinomycetota</taxon>
        <taxon>Actinomycetes</taxon>
        <taxon>Micrococcales</taxon>
        <taxon>Micrococcaceae</taxon>
        <taxon>Arthrobacter</taxon>
    </lineage>
</organism>
<dbReference type="PANTHER" id="PTHR43434:SF20">
    <property type="entry name" value="5'-NUCLEOTIDASE"/>
    <property type="match status" value="1"/>
</dbReference>
<name>A0ABW4Q7J1_9MICC</name>
<keyword evidence="2" id="KW-1185">Reference proteome</keyword>
<reference evidence="2" key="1">
    <citation type="journal article" date="2019" name="Int. J. Syst. Evol. Microbiol.">
        <title>The Global Catalogue of Microorganisms (GCM) 10K type strain sequencing project: providing services to taxonomists for standard genome sequencing and annotation.</title>
        <authorList>
            <consortium name="The Broad Institute Genomics Platform"/>
            <consortium name="The Broad Institute Genome Sequencing Center for Infectious Disease"/>
            <person name="Wu L."/>
            <person name="Ma J."/>
        </authorList>
    </citation>
    <scope>NUCLEOTIDE SEQUENCE [LARGE SCALE GENOMIC DNA]</scope>
    <source>
        <strain evidence="2">JCM 11496</strain>
    </source>
</reference>
<dbReference type="InterPro" id="IPR023214">
    <property type="entry name" value="HAD_sf"/>
</dbReference>
<dbReference type="Gene3D" id="3.40.50.1000">
    <property type="entry name" value="HAD superfamily/HAD-like"/>
    <property type="match status" value="1"/>
</dbReference>
<dbReference type="Gene3D" id="1.10.150.240">
    <property type="entry name" value="Putative phosphatase, domain 2"/>
    <property type="match status" value="1"/>
</dbReference>
<dbReference type="SFLD" id="SFLDS00003">
    <property type="entry name" value="Haloacid_Dehalogenase"/>
    <property type="match status" value="1"/>
</dbReference>
<comment type="caution">
    <text evidence="1">The sequence shown here is derived from an EMBL/GenBank/DDBJ whole genome shotgun (WGS) entry which is preliminary data.</text>
</comment>
<gene>
    <name evidence="1" type="ORF">ACFSFX_08330</name>
</gene>
<dbReference type="PANTHER" id="PTHR43434">
    <property type="entry name" value="PHOSPHOGLYCOLATE PHOSPHATASE"/>
    <property type="match status" value="1"/>
</dbReference>
<evidence type="ECO:0000313" key="2">
    <source>
        <dbReference type="Proteomes" id="UP001597307"/>
    </source>
</evidence>
<evidence type="ECO:0000313" key="1">
    <source>
        <dbReference type="EMBL" id="MFD1846601.1"/>
    </source>
</evidence>
<dbReference type="EMBL" id="JBHUGA010000021">
    <property type="protein sequence ID" value="MFD1846601.1"/>
    <property type="molecule type" value="Genomic_DNA"/>
</dbReference>
<dbReference type="SFLD" id="SFLDG01129">
    <property type="entry name" value="C1.5:_HAD__Beta-PGM__Phosphata"/>
    <property type="match status" value="1"/>
</dbReference>
<proteinExistence type="predicted"/>
<dbReference type="InterPro" id="IPR041492">
    <property type="entry name" value="HAD_2"/>
</dbReference>
<dbReference type="Pfam" id="PF13419">
    <property type="entry name" value="HAD_2"/>
    <property type="match status" value="1"/>
</dbReference>
<dbReference type="InterPro" id="IPR036412">
    <property type="entry name" value="HAD-like_sf"/>
</dbReference>
<sequence length="230" mass="23982">MNYRLLVLFDLDGTLVDPAGAITGGIIGSLEAHGLPLPSEDMLRKMVGPPLVTSLRKIAGVNESQLGSVIAHYRAGYRTEGMAASRPYPGVIGVVETLRAAGHLVAVATQKPQGLARELLGVQQMAGLFHSVHGSADEEQSPGPEGKTPIIAEALARYEGRYDGAVMIGDRSHDISGAVENGLDCIPVTWGFGSAEEFSVPGATTPASTADALLELILKRVPQGVGHGNL</sequence>
<protein>
    <submittedName>
        <fullName evidence="1">HAD hydrolase-like protein</fullName>
    </submittedName>
</protein>